<organism evidence="1">
    <name type="scientific">Gibberella zeae</name>
    <name type="common">Wheat head blight fungus</name>
    <name type="synonym">Fusarium graminearum</name>
    <dbReference type="NCBI Taxonomy" id="5518"/>
    <lineage>
        <taxon>Eukaryota</taxon>
        <taxon>Fungi</taxon>
        <taxon>Dikarya</taxon>
        <taxon>Ascomycota</taxon>
        <taxon>Pezizomycotina</taxon>
        <taxon>Sordariomycetes</taxon>
        <taxon>Hypocreomycetidae</taxon>
        <taxon>Hypocreales</taxon>
        <taxon>Nectriaceae</taxon>
        <taxon>Fusarium</taxon>
    </lineage>
</organism>
<dbReference type="EMBL" id="CAAKMV010000158">
    <property type="protein sequence ID" value="VIO62084.1"/>
    <property type="molecule type" value="Genomic_DNA"/>
</dbReference>
<sequence>MAHRQETNYVFPKTSECKPSDLDGFQWWALLAPKKTDRTAKPYFRVQSSRMKPSYFCTEYRSFDAFKLFCNSLDGIKIQSSSSTMPHKPRGQSRLERLSPEILGLIFEVSEPDGFIALSLCSQSLWALAINWAQNGYLRWRNAFSLAGTPVIYASSYLKTLPQYLYDMYPKFVTEETEEEVATPRLYGQGRTVTRSTAWFNDIVLQSHLVPVPYDGLYVQSFEQIISKANIPFRLHKNMRSSLPIMTIEKGSKWLLRNLTNNEYIRMESVMTTEGEVTVSHVGNSWLTLDMLLFWLICWRGDGRQNTWSWEQLEGYVGMTEEGIDDTLHDPTYGPLDDKFWPIWAGNWVGHSLEVVTDRELDSSWVDRTKSIETLAPKMLLTMYGLALAEGSPQARHHWESVFEQRGDVINEEHECYVSDGVTIEAKTHKKIVIGSLRVHADCLCGCEL</sequence>
<gene>
    <name evidence="1" type="ORF">FUG_LOCUS467872</name>
</gene>
<evidence type="ECO:0000313" key="1">
    <source>
        <dbReference type="EMBL" id="VIO62084.1"/>
    </source>
</evidence>
<name>A0A2H3GFI3_GIBZA</name>
<reference evidence="1" key="1">
    <citation type="submission" date="2019-04" db="EMBL/GenBank/DDBJ databases">
        <authorList>
            <person name="Melise S."/>
            <person name="Noan J."/>
            <person name="Okalmin O."/>
        </authorList>
    </citation>
    <scope>NUCLEOTIDE SEQUENCE</scope>
    <source>
        <strain evidence="1">FN9</strain>
    </source>
</reference>
<accession>A0A2H3GFI3</accession>
<proteinExistence type="predicted"/>
<dbReference type="AlphaFoldDB" id="A0A2H3GFI3"/>
<protein>
    <submittedName>
        <fullName evidence="1">Uncharacterized protein</fullName>
    </submittedName>
</protein>